<gene>
    <name evidence="2" type="ORF">Cni_G04467</name>
</gene>
<protein>
    <submittedName>
        <fullName evidence="2">Uncharacterized protein</fullName>
    </submittedName>
</protein>
<dbReference type="PANTHER" id="PTHR36784:SF1">
    <property type="entry name" value="HISTONE-LYSINE N-METHYLTRANSFERASE"/>
    <property type="match status" value="1"/>
</dbReference>
<keyword evidence="3" id="KW-1185">Reference proteome</keyword>
<accession>A0AAQ3Q289</accession>
<feature type="transmembrane region" description="Helical" evidence="1">
    <location>
        <begin position="124"/>
        <end position="142"/>
    </location>
</feature>
<reference evidence="2 3" key="1">
    <citation type="submission" date="2023-10" db="EMBL/GenBank/DDBJ databases">
        <title>Chromosome-scale genome assembly provides insights into flower coloration mechanisms of Canna indica.</title>
        <authorList>
            <person name="Li C."/>
        </authorList>
    </citation>
    <scope>NUCLEOTIDE SEQUENCE [LARGE SCALE GENOMIC DNA]</scope>
    <source>
        <tissue evidence="2">Flower</tissue>
    </source>
</reference>
<keyword evidence="1" id="KW-0472">Membrane</keyword>
<name>A0AAQ3Q289_9LILI</name>
<dbReference type="Proteomes" id="UP001327560">
    <property type="component" value="Chromosome 1"/>
</dbReference>
<feature type="transmembrane region" description="Helical" evidence="1">
    <location>
        <begin position="51"/>
        <end position="72"/>
    </location>
</feature>
<feature type="transmembrane region" description="Helical" evidence="1">
    <location>
        <begin position="154"/>
        <end position="174"/>
    </location>
</feature>
<evidence type="ECO:0000256" key="1">
    <source>
        <dbReference type="SAM" id="Phobius"/>
    </source>
</evidence>
<feature type="transmembrane region" description="Helical" evidence="1">
    <location>
        <begin position="92"/>
        <end position="112"/>
    </location>
</feature>
<proteinExistence type="predicted"/>
<evidence type="ECO:0000313" key="3">
    <source>
        <dbReference type="Proteomes" id="UP001327560"/>
    </source>
</evidence>
<dbReference type="AlphaFoldDB" id="A0AAQ3Q289"/>
<dbReference type="PANTHER" id="PTHR36784">
    <property type="entry name" value="HISTONE-LYSINE N-METHYLTRANSFERASE"/>
    <property type="match status" value="1"/>
</dbReference>
<sequence length="194" mass="23116">MELTTKWRKKYHRVGGGGDDVLEDDTQPIDSQEQEEMVRSFEKEHARQSRLWRFLFVGFILGHITFLVYSIFQQAWYPWELRYHAYFMEEMQSWMVISADLVAVLACLFAVKGLVNRSKSVQQWMWYSGYTGLLVAIFWLFYMLRLPKFCWEVLWLPLGPLSGAGICLYVDHLLHESLEDVKQLRSYMYNYKAL</sequence>
<dbReference type="EMBL" id="CP136890">
    <property type="protein sequence ID" value="WOK95760.1"/>
    <property type="molecule type" value="Genomic_DNA"/>
</dbReference>
<keyword evidence="1" id="KW-0812">Transmembrane</keyword>
<keyword evidence="1" id="KW-1133">Transmembrane helix</keyword>
<organism evidence="2 3">
    <name type="scientific">Canna indica</name>
    <name type="common">Indian-shot</name>
    <dbReference type="NCBI Taxonomy" id="4628"/>
    <lineage>
        <taxon>Eukaryota</taxon>
        <taxon>Viridiplantae</taxon>
        <taxon>Streptophyta</taxon>
        <taxon>Embryophyta</taxon>
        <taxon>Tracheophyta</taxon>
        <taxon>Spermatophyta</taxon>
        <taxon>Magnoliopsida</taxon>
        <taxon>Liliopsida</taxon>
        <taxon>Zingiberales</taxon>
        <taxon>Cannaceae</taxon>
        <taxon>Canna</taxon>
    </lineage>
</organism>
<evidence type="ECO:0000313" key="2">
    <source>
        <dbReference type="EMBL" id="WOK95760.1"/>
    </source>
</evidence>